<dbReference type="PANTHER" id="PTHR13183">
    <property type="entry name" value="AXONEMAL INNER ARM DYNEIN LIGHT CHAIN 28"/>
    <property type="match status" value="1"/>
</dbReference>
<organism evidence="7 8">
    <name type="scientific">Euplotes crassus</name>
    <dbReference type="NCBI Taxonomy" id="5936"/>
    <lineage>
        <taxon>Eukaryota</taxon>
        <taxon>Sar</taxon>
        <taxon>Alveolata</taxon>
        <taxon>Ciliophora</taxon>
        <taxon>Intramacronucleata</taxon>
        <taxon>Spirotrichea</taxon>
        <taxon>Hypotrichia</taxon>
        <taxon>Euplotida</taxon>
        <taxon>Euplotidae</taxon>
        <taxon>Moneuplotes</taxon>
    </lineage>
</organism>
<keyword evidence="2 5" id="KW-0175">Coiled coil</keyword>
<dbReference type="GO" id="GO:0005930">
    <property type="term" value="C:axoneme"/>
    <property type="evidence" value="ECO:0007669"/>
    <property type="project" value="TreeGrafter"/>
</dbReference>
<evidence type="ECO:0000256" key="1">
    <source>
        <dbReference type="ARBA" id="ARBA00023017"/>
    </source>
</evidence>
<keyword evidence="8" id="KW-1185">Reference proteome</keyword>
<dbReference type="Proteomes" id="UP001295684">
    <property type="component" value="Unassembled WGS sequence"/>
</dbReference>
<dbReference type="EMBL" id="CAMPGE010021209">
    <property type="protein sequence ID" value="CAI2379368.1"/>
    <property type="molecule type" value="Genomic_DNA"/>
</dbReference>
<protein>
    <submittedName>
        <fullName evidence="7">Uncharacterized protein</fullName>
    </submittedName>
</protein>
<keyword evidence="3" id="KW-0505">Motor protein</keyword>
<proteinExistence type="inferred from homology"/>
<dbReference type="GO" id="GO:0030286">
    <property type="term" value="C:dynein complex"/>
    <property type="evidence" value="ECO:0007669"/>
    <property type="project" value="UniProtKB-KW"/>
</dbReference>
<keyword evidence="1" id="KW-0243">Dynein</keyword>
<dbReference type="AlphaFoldDB" id="A0AAD1XUX0"/>
<dbReference type="InterPro" id="IPR019347">
    <property type="entry name" value="Axonemal_dynein_light_chain"/>
</dbReference>
<evidence type="ECO:0000256" key="5">
    <source>
        <dbReference type="SAM" id="Coils"/>
    </source>
</evidence>
<evidence type="ECO:0000313" key="7">
    <source>
        <dbReference type="EMBL" id="CAI2379368.1"/>
    </source>
</evidence>
<dbReference type="Pfam" id="PF10211">
    <property type="entry name" value="Ax_dynein_light"/>
    <property type="match status" value="1"/>
</dbReference>
<gene>
    <name evidence="7" type="ORF">ECRASSUSDP1_LOCUS20778</name>
</gene>
<sequence length="239" mass="27496">MNTSQPNSSLVKYDTKIIVSTSGKGKKAGRGVSTPSTDDSTSKNEDYLNSLLPPKETMEDGQLWVQYVSPSPATKMDVIRLQDELDKRLMQRQARESGICPIREELYSQAFDELIRQITINCAERGFLLARVKEEIKMTIQAYQTLFESSIAFGMRKSLQSEQRTAEMHIKIEKLEEENYKLEIEIEHLSSDILDLLEKEKEAKAKGEEIHQGQCEEFVNRNQEILNQMKQVLEDLHPR</sequence>
<evidence type="ECO:0000256" key="6">
    <source>
        <dbReference type="SAM" id="MobiDB-lite"/>
    </source>
</evidence>
<dbReference type="PANTHER" id="PTHR13183:SF0">
    <property type="entry name" value="AXONEMAL DYNEIN LIGHT INTERMEDIATE POLYPEPTIDE 1"/>
    <property type="match status" value="1"/>
</dbReference>
<feature type="coiled-coil region" evidence="5">
    <location>
        <begin position="165"/>
        <end position="235"/>
    </location>
</feature>
<evidence type="ECO:0000256" key="2">
    <source>
        <dbReference type="ARBA" id="ARBA00023054"/>
    </source>
</evidence>
<name>A0AAD1XUX0_EUPCR</name>
<dbReference type="GO" id="GO:0045504">
    <property type="term" value="F:dynein heavy chain binding"/>
    <property type="evidence" value="ECO:0007669"/>
    <property type="project" value="TreeGrafter"/>
</dbReference>
<feature type="region of interest" description="Disordered" evidence="6">
    <location>
        <begin position="21"/>
        <end position="45"/>
    </location>
</feature>
<evidence type="ECO:0000256" key="4">
    <source>
        <dbReference type="ARBA" id="ARBA00038114"/>
    </source>
</evidence>
<comment type="similarity">
    <text evidence="4">Belongs to the inner dynein arm light chain family.</text>
</comment>
<comment type="caution">
    <text evidence="7">The sequence shown here is derived from an EMBL/GenBank/DDBJ whole genome shotgun (WGS) entry which is preliminary data.</text>
</comment>
<evidence type="ECO:0000256" key="3">
    <source>
        <dbReference type="ARBA" id="ARBA00023175"/>
    </source>
</evidence>
<accession>A0AAD1XUX0</accession>
<evidence type="ECO:0000313" key="8">
    <source>
        <dbReference type="Proteomes" id="UP001295684"/>
    </source>
</evidence>
<reference evidence="7" key="1">
    <citation type="submission" date="2023-07" db="EMBL/GenBank/DDBJ databases">
        <authorList>
            <consortium name="AG Swart"/>
            <person name="Singh M."/>
            <person name="Singh A."/>
            <person name="Seah K."/>
            <person name="Emmerich C."/>
        </authorList>
    </citation>
    <scope>NUCLEOTIDE SEQUENCE</scope>
    <source>
        <strain evidence="7">DP1</strain>
    </source>
</reference>